<dbReference type="AlphaFoldDB" id="A0A8T5VPK1"/>
<evidence type="ECO:0000313" key="2">
    <source>
        <dbReference type="Proteomes" id="UP000551709"/>
    </source>
</evidence>
<gene>
    <name evidence="1" type="ORF">HAP41_0000009765</name>
</gene>
<reference evidence="1" key="1">
    <citation type="journal article" date="2017" name="Syst. Appl. Microbiol.">
        <title>Soybeans inoculated with root zone soils of Canadian native legumes harbour diverse and novel Bradyrhizobium spp. that possess agricultural potential.</title>
        <authorList>
            <person name="Bromfield E.S.P."/>
            <person name="Cloutier S."/>
            <person name="Tambong J.T."/>
            <person name="Tran Thi T.V."/>
        </authorList>
    </citation>
    <scope>NUCLEOTIDE SEQUENCE</scope>
    <source>
        <strain evidence="1">1S5</strain>
    </source>
</reference>
<reference evidence="1" key="2">
    <citation type="submission" date="2022-04" db="EMBL/GenBank/DDBJ databases">
        <authorList>
            <person name="Bromfield E.S.P."/>
            <person name="Cloutier S."/>
        </authorList>
    </citation>
    <scope>NUCLEOTIDE SEQUENCE</scope>
    <source>
        <strain evidence="1">1S5</strain>
    </source>
</reference>
<sequence>MPKKAAKEIAFSIKLVGFDLNSKQIQALNEVVRSAVMVEISKMNFRSSDKITFRGPGPLPGIEASVEE</sequence>
<dbReference type="RefSeq" id="WP_166103053.1">
    <property type="nucleotide sequence ID" value="NZ_CP096251.1"/>
</dbReference>
<proteinExistence type="predicted"/>
<evidence type="ECO:0000313" key="1">
    <source>
        <dbReference type="EMBL" id="UPT89227.1"/>
    </source>
</evidence>
<protein>
    <submittedName>
        <fullName evidence="1">Uncharacterized protein</fullName>
    </submittedName>
</protein>
<name>A0A8T5VPK1_9BRAD</name>
<accession>A0A8T5VPK1</accession>
<organism evidence="1 2">
    <name type="scientific">Bradyrhizobium barranii subsp. apii</name>
    <dbReference type="NCBI Taxonomy" id="2819348"/>
    <lineage>
        <taxon>Bacteria</taxon>
        <taxon>Pseudomonadati</taxon>
        <taxon>Pseudomonadota</taxon>
        <taxon>Alphaproteobacteria</taxon>
        <taxon>Hyphomicrobiales</taxon>
        <taxon>Nitrobacteraceae</taxon>
        <taxon>Bradyrhizobium</taxon>
        <taxon>Bradyrhizobium barranii</taxon>
    </lineage>
</organism>
<dbReference type="EMBL" id="CP096255">
    <property type="protein sequence ID" value="UPT89227.1"/>
    <property type="molecule type" value="Genomic_DNA"/>
</dbReference>
<dbReference type="Proteomes" id="UP000551709">
    <property type="component" value="Chromosome"/>
</dbReference>